<gene>
    <name evidence="2" type="ORF">RND81_03G065400</name>
</gene>
<feature type="domain" description="Retrotransposon Copia-like N-terminal" evidence="1">
    <location>
        <begin position="24"/>
        <end position="68"/>
    </location>
</feature>
<reference evidence="2" key="1">
    <citation type="submission" date="2024-03" db="EMBL/GenBank/DDBJ databases">
        <title>WGS assembly of Saponaria officinalis var. Norfolk2.</title>
        <authorList>
            <person name="Jenkins J."/>
            <person name="Shu S."/>
            <person name="Grimwood J."/>
            <person name="Barry K."/>
            <person name="Goodstein D."/>
            <person name="Schmutz J."/>
            <person name="Leebens-Mack J."/>
            <person name="Osbourn A."/>
        </authorList>
    </citation>
    <scope>NUCLEOTIDE SEQUENCE [LARGE SCALE GENOMIC DNA]</scope>
    <source>
        <strain evidence="2">JIC</strain>
    </source>
</reference>
<comment type="caution">
    <text evidence="2">The sequence shown here is derived from an EMBL/GenBank/DDBJ whole genome shotgun (WGS) entry which is preliminary data.</text>
</comment>
<dbReference type="EMBL" id="JBDFQZ010000003">
    <property type="protein sequence ID" value="KAK9740849.1"/>
    <property type="molecule type" value="Genomic_DNA"/>
</dbReference>
<sequence length="397" mass="45692">MTGETNSSNNSRIFDDPYFLSHGDIPAQQLISVQFNGKNYANWSRSVKRALAAKNKLSFVTGDLPKPDEKSKDCQKWLQVDFTVSSWILNSIVSSLSQEFNYVHSSKQLWDDLKEQYGQSDGTMHYEIGKELYNLQQGNLSISEYYGKMRRLWEDLLDIEGYPECSCGILEKCTCNLLKKVVDAENRRRLIQFLMGADSAYDQIKQLLLAQDPLPTINHALSRLIQAERQRKFSDFAVMTEESSALLVHKNYQSPVQKQFSHNMSYQQNKDQRKDYRDTRRIRGTLYCKYCKKDNHDIENCYRLKNKEKYNQNTRFSGGPSGNRFAAYAVEDKMNEPLEFEDDHRAGSQGASQANPVINEDYIMSIVQKAMKGMGSQQQFSDKTSSDAMLNFAGPYN</sequence>
<evidence type="ECO:0000313" key="3">
    <source>
        <dbReference type="Proteomes" id="UP001443914"/>
    </source>
</evidence>
<dbReference type="Proteomes" id="UP001443914">
    <property type="component" value="Unassembled WGS sequence"/>
</dbReference>
<protein>
    <recommendedName>
        <fullName evidence="1">Retrotransposon Copia-like N-terminal domain-containing protein</fullName>
    </recommendedName>
</protein>
<dbReference type="InterPro" id="IPR029472">
    <property type="entry name" value="Copia-like_N"/>
</dbReference>
<dbReference type="Pfam" id="PF14244">
    <property type="entry name" value="Retrotran_gag_3"/>
    <property type="match status" value="1"/>
</dbReference>
<evidence type="ECO:0000313" key="2">
    <source>
        <dbReference type="EMBL" id="KAK9740849.1"/>
    </source>
</evidence>
<dbReference type="PANTHER" id="PTHR37610:SF40">
    <property type="entry name" value="OS01G0909600 PROTEIN"/>
    <property type="match status" value="1"/>
</dbReference>
<accession>A0AAW1M626</accession>
<evidence type="ECO:0000259" key="1">
    <source>
        <dbReference type="Pfam" id="PF14244"/>
    </source>
</evidence>
<name>A0AAW1M626_SAPOF</name>
<dbReference type="AlphaFoldDB" id="A0AAW1M626"/>
<proteinExistence type="predicted"/>
<organism evidence="2 3">
    <name type="scientific">Saponaria officinalis</name>
    <name type="common">Common soapwort</name>
    <name type="synonym">Lychnis saponaria</name>
    <dbReference type="NCBI Taxonomy" id="3572"/>
    <lineage>
        <taxon>Eukaryota</taxon>
        <taxon>Viridiplantae</taxon>
        <taxon>Streptophyta</taxon>
        <taxon>Embryophyta</taxon>
        <taxon>Tracheophyta</taxon>
        <taxon>Spermatophyta</taxon>
        <taxon>Magnoliopsida</taxon>
        <taxon>eudicotyledons</taxon>
        <taxon>Gunneridae</taxon>
        <taxon>Pentapetalae</taxon>
        <taxon>Caryophyllales</taxon>
        <taxon>Caryophyllaceae</taxon>
        <taxon>Caryophylleae</taxon>
        <taxon>Saponaria</taxon>
    </lineage>
</organism>
<dbReference type="PANTHER" id="PTHR37610">
    <property type="entry name" value="CCHC-TYPE DOMAIN-CONTAINING PROTEIN"/>
    <property type="match status" value="1"/>
</dbReference>
<keyword evidence="3" id="KW-1185">Reference proteome</keyword>